<gene>
    <name evidence="1" type="ORF">ACJMK2_007659</name>
</gene>
<dbReference type="EMBL" id="JBJQND010000011">
    <property type="protein sequence ID" value="KAL3861634.1"/>
    <property type="molecule type" value="Genomic_DNA"/>
</dbReference>
<dbReference type="InterPro" id="IPR024079">
    <property type="entry name" value="MetalloPept_cat_dom_sf"/>
</dbReference>
<feature type="non-terminal residue" evidence="1">
    <location>
        <position position="56"/>
    </location>
</feature>
<sequence>LGAHHDGDEENDNCSSRNEYIMSKQNPIFTRYKRYTDKPWLFAQCSVSSFKGTLPY</sequence>
<evidence type="ECO:0000313" key="1">
    <source>
        <dbReference type="EMBL" id="KAL3861634.1"/>
    </source>
</evidence>
<proteinExistence type="predicted"/>
<dbReference type="Proteomes" id="UP001634394">
    <property type="component" value="Unassembled WGS sequence"/>
</dbReference>
<feature type="non-terminal residue" evidence="1">
    <location>
        <position position="1"/>
    </location>
</feature>
<name>A0ABD3VJ73_SINWO</name>
<reference evidence="1 2" key="1">
    <citation type="submission" date="2024-11" db="EMBL/GenBank/DDBJ databases">
        <title>Chromosome-level genome assembly of the freshwater bivalve Anodonta woodiana.</title>
        <authorList>
            <person name="Chen X."/>
        </authorList>
    </citation>
    <scope>NUCLEOTIDE SEQUENCE [LARGE SCALE GENOMIC DNA]</scope>
    <source>
        <strain evidence="1">MN2024</strain>
        <tissue evidence="1">Gills</tissue>
    </source>
</reference>
<comment type="caution">
    <text evidence="1">The sequence shown here is derived from an EMBL/GenBank/DDBJ whole genome shotgun (WGS) entry which is preliminary data.</text>
</comment>
<accession>A0ABD3VJ73</accession>
<organism evidence="1 2">
    <name type="scientific">Sinanodonta woodiana</name>
    <name type="common">Chinese pond mussel</name>
    <name type="synonym">Anodonta woodiana</name>
    <dbReference type="NCBI Taxonomy" id="1069815"/>
    <lineage>
        <taxon>Eukaryota</taxon>
        <taxon>Metazoa</taxon>
        <taxon>Spiralia</taxon>
        <taxon>Lophotrochozoa</taxon>
        <taxon>Mollusca</taxon>
        <taxon>Bivalvia</taxon>
        <taxon>Autobranchia</taxon>
        <taxon>Heteroconchia</taxon>
        <taxon>Palaeoheterodonta</taxon>
        <taxon>Unionida</taxon>
        <taxon>Unionoidea</taxon>
        <taxon>Unionidae</taxon>
        <taxon>Unioninae</taxon>
        <taxon>Sinanodonta</taxon>
    </lineage>
</organism>
<evidence type="ECO:0000313" key="2">
    <source>
        <dbReference type="Proteomes" id="UP001634394"/>
    </source>
</evidence>
<protein>
    <submittedName>
        <fullName evidence="1">Uncharacterized protein</fullName>
    </submittedName>
</protein>
<keyword evidence="2" id="KW-1185">Reference proteome</keyword>
<dbReference type="AlphaFoldDB" id="A0ABD3VJ73"/>
<dbReference type="Gene3D" id="3.40.390.10">
    <property type="entry name" value="Collagenase (Catalytic Domain)"/>
    <property type="match status" value="1"/>
</dbReference>